<reference evidence="2 3" key="1">
    <citation type="submission" date="2020-07" db="EMBL/GenBank/DDBJ databases">
        <title>Differential regulation of undecylprodigiosin biosynthesis in the yeast-scavenging Streptomyces strain MBK6.</title>
        <authorList>
            <person name="Baral B."/>
            <person name="Siitonen V."/>
            <person name="Laughlin M."/>
            <person name="Yamada K."/>
            <person name="Ilomaeki M."/>
            <person name="Metsae-Ketelae M."/>
            <person name="Niemi J."/>
        </authorList>
    </citation>
    <scope>NUCLEOTIDE SEQUENCE [LARGE SCALE GENOMIC DNA]</scope>
    <source>
        <strain evidence="2 3">MBK6</strain>
    </source>
</reference>
<evidence type="ECO:0000313" key="2">
    <source>
        <dbReference type="EMBL" id="MBA5223460.1"/>
    </source>
</evidence>
<feature type="non-terminal residue" evidence="2">
    <location>
        <position position="1"/>
    </location>
</feature>
<dbReference type="Proteomes" id="UP000587608">
    <property type="component" value="Unassembled WGS sequence"/>
</dbReference>
<dbReference type="RefSeq" id="WP_191853417.1">
    <property type="nucleotide sequence ID" value="NZ_JACERG010000011.1"/>
</dbReference>
<dbReference type="InterPro" id="IPR025668">
    <property type="entry name" value="Tnp_DDE_dom"/>
</dbReference>
<dbReference type="AlphaFoldDB" id="A0A7W2DUV8"/>
<evidence type="ECO:0000259" key="1">
    <source>
        <dbReference type="Pfam" id="PF13701"/>
    </source>
</evidence>
<proteinExistence type="predicted"/>
<gene>
    <name evidence="2" type="ORF">H1X69_18825</name>
</gene>
<organism evidence="2 3">
    <name type="scientific">Streptomyces griseoaurantiacus</name>
    <dbReference type="NCBI Taxonomy" id="68213"/>
    <lineage>
        <taxon>Bacteria</taxon>
        <taxon>Bacillati</taxon>
        <taxon>Actinomycetota</taxon>
        <taxon>Actinomycetes</taxon>
        <taxon>Kitasatosporales</taxon>
        <taxon>Streptomycetaceae</taxon>
        <taxon>Streptomyces</taxon>
        <taxon>Streptomyces aurantiacus group</taxon>
    </lineage>
</organism>
<dbReference type="EMBL" id="JACERG010000011">
    <property type="protein sequence ID" value="MBA5223460.1"/>
    <property type="molecule type" value="Genomic_DNA"/>
</dbReference>
<evidence type="ECO:0000313" key="3">
    <source>
        <dbReference type="Proteomes" id="UP000587608"/>
    </source>
</evidence>
<accession>A0A7W2DUV8</accession>
<protein>
    <submittedName>
        <fullName evidence="2">Transposase</fullName>
    </submittedName>
</protein>
<feature type="domain" description="Transposase DDE" evidence="1">
    <location>
        <begin position="3"/>
        <end position="235"/>
    </location>
</feature>
<dbReference type="Pfam" id="PF13701">
    <property type="entry name" value="DDE_Tnp_1_4"/>
    <property type="match status" value="1"/>
</dbReference>
<name>A0A7W2DUV8_9ACTN</name>
<sequence length="238" mass="26739">RRGRQTLIRTDSGGGTHEFVAWLAKPGRWLSYSVGMTITDAIHAAVLRIPATAWTVAVEPGGEIRDGAWVAELDGDCLKGWPAGMRLIVRKERPHPGAQLRFTDADGMRLTCFATNTKDMPIGALELRHRQRARAEDRIRAARATGLRNLPLHDAAQNQIWLEIVQIALDLLAWMPMLALTGPARLWEPRRLRLRLFSTAAQLVTTGRRRILRLARHWPWTHLITDALARLDTLPNPG</sequence>
<comment type="caution">
    <text evidence="2">The sequence shown here is derived from an EMBL/GenBank/DDBJ whole genome shotgun (WGS) entry which is preliminary data.</text>
</comment>